<feature type="transmembrane region" description="Helical" evidence="2">
    <location>
        <begin position="26"/>
        <end position="45"/>
    </location>
</feature>
<dbReference type="Pfam" id="PF01497">
    <property type="entry name" value="Peripla_BP_2"/>
    <property type="match status" value="1"/>
</dbReference>
<sequence length="353" mass="39143">MFSNRFFYCALLSFAKDKQGRYYMKIALNIKFILLLLIALMSLVMSGCGNDSASKGGEYEVTDIHGTVIHFKEKPSRIVTMTIGTDNIVLGLVKPERMIACNTNLDDPASSNVVELAKQIPNKVRHPKLEEIIALQPDLVIAADWGNLDYVQSLRDMGINVVVVKGSKNLGDIKDNIRLIAAALGEGEKGERLITLMEERLNTLKAKIDAQVPADQRKRVALISVVQNYGGRDCIYDDECKWAGVINGLSEAGLKRGVKLTKEMLLKIDPDIILLPSYSAHGSFDNQAFKDQYTKDPSLQQIKAIKNGGIREPRDAYIYSSSQDFCFGAQEIAYSAYGDAFKLDDQQHLSVAE</sequence>
<evidence type="ECO:0000256" key="2">
    <source>
        <dbReference type="SAM" id="Phobius"/>
    </source>
</evidence>
<proteinExistence type="inferred from homology"/>
<dbReference type="PANTHER" id="PTHR30535">
    <property type="entry name" value="VITAMIN B12-BINDING PROTEIN"/>
    <property type="match status" value="1"/>
</dbReference>
<dbReference type="InterPro" id="IPR002491">
    <property type="entry name" value="ABC_transptr_periplasmic_BD"/>
</dbReference>
<comment type="similarity">
    <text evidence="1">Belongs to the bacterial solute-binding protein 8 family.</text>
</comment>
<feature type="domain" description="Fe/B12 periplasmic-binding" evidence="3">
    <location>
        <begin position="77"/>
        <end position="345"/>
    </location>
</feature>
<dbReference type="EMBL" id="JSCE01000186">
    <property type="protein sequence ID" value="KHM51593.1"/>
    <property type="molecule type" value="Genomic_DNA"/>
</dbReference>
<evidence type="ECO:0000256" key="1">
    <source>
        <dbReference type="ARBA" id="ARBA00008814"/>
    </source>
</evidence>
<keyword evidence="2" id="KW-1133">Transmembrane helix</keyword>
<dbReference type="PANTHER" id="PTHR30535:SF34">
    <property type="entry name" value="MOLYBDATE-BINDING PROTEIN MOLA"/>
    <property type="match status" value="1"/>
</dbReference>
<dbReference type="Proteomes" id="UP000030993">
    <property type="component" value="Unassembled WGS sequence"/>
</dbReference>
<reference evidence="4 5" key="1">
    <citation type="journal article" date="2013" name="PLoS ONE">
        <title>Identification and characterization of three novel lipases belonging to families II and V from Anaerovibrio lipolyticus 5ST.</title>
        <authorList>
            <person name="Prive F."/>
            <person name="Kaderbhai N.N."/>
            <person name="Girdwood S."/>
            <person name="Worgan H.J."/>
            <person name="Pinloche E."/>
            <person name="Scollan N.D."/>
            <person name="Huws S.A."/>
            <person name="Newbold C.J."/>
        </authorList>
    </citation>
    <scope>NUCLEOTIDE SEQUENCE [LARGE SCALE GENOMIC DNA]</scope>
    <source>
        <strain evidence="4 5">5S</strain>
    </source>
</reference>
<dbReference type="Gene3D" id="3.40.50.1980">
    <property type="entry name" value="Nitrogenase molybdenum iron protein domain"/>
    <property type="match status" value="2"/>
</dbReference>
<name>A0A0B2JY04_9FIRM</name>
<dbReference type="PROSITE" id="PS50983">
    <property type="entry name" value="FE_B12_PBP"/>
    <property type="match status" value="1"/>
</dbReference>
<evidence type="ECO:0000313" key="4">
    <source>
        <dbReference type="EMBL" id="KHM51593.1"/>
    </source>
</evidence>
<dbReference type="AlphaFoldDB" id="A0A0B2JY04"/>
<keyword evidence="2" id="KW-0812">Transmembrane</keyword>
<dbReference type="SUPFAM" id="SSF53807">
    <property type="entry name" value="Helical backbone' metal receptor"/>
    <property type="match status" value="1"/>
</dbReference>
<evidence type="ECO:0000313" key="5">
    <source>
        <dbReference type="Proteomes" id="UP000030993"/>
    </source>
</evidence>
<dbReference type="eggNOG" id="COG0614">
    <property type="taxonomic scope" value="Bacteria"/>
</dbReference>
<keyword evidence="2" id="KW-0472">Membrane</keyword>
<protein>
    <recommendedName>
        <fullName evidence="3">Fe/B12 periplasmic-binding domain-containing protein</fullName>
    </recommendedName>
</protein>
<organism evidence="4 5">
    <name type="scientific">Anaerovibrio lipolyticus</name>
    <dbReference type="NCBI Taxonomy" id="82374"/>
    <lineage>
        <taxon>Bacteria</taxon>
        <taxon>Bacillati</taxon>
        <taxon>Bacillota</taxon>
        <taxon>Negativicutes</taxon>
        <taxon>Selenomonadales</taxon>
        <taxon>Selenomonadaceae</taxon>
        <taxon>Anaerovibrio</taxon>
    </lineage>
</organism>
<dbReference type="STRING" id="82374.NZ47_09895"/>
<comment type="caution">
    <text evidence="4">The sequence shown here is derived from an EMBL/GenBank/DDBJ whole genome shotgun (WGS) entry which is preliminary data.</text>
</comment>
<keyword evidence="5" id="KW-1185">Reference proteome</keyword>
<dbReference type="InterPro" id="IPR050902">
    <property type="entry name" value="ABC_Transporter_SBP"/>
</dbReference>
<accession>A0A0B2JY04</accession>
<evidence type="ECO:0000259" key="3">
    <source>
        <dbReference type="PROSITE" id="PS50983"/>
    </source>
</evidence>
<dbReference type="GO" id="GO:0071281">
    <property type="term" value="P:cellular response to iron ion"/>
    <property type="evidence" value="ECO:0007669"/>
    <property type="project" value="TreeGrafter"/>
</dbReference>
<gene>
    <name evidence="4" type="ORF">NZ47_09895</name>
</gene>